<evidence type="ECO:0000256" key="2">
    <source>
        <dbReference type="ARBA" id="ARBA00022748"/>
    </source>
</evidence>
<reference evidence="6 7" key="1">
    <citation type="submission" date="2019-02" db="EMBL/GenBank/DDBJ databases">
        <title>Bacterial novel species Emticicia sp. 17J42-9 isolated from soil.</title>
        <authorList>
            <person name="Jung H.-Y."/>
        </authorList>
    </citation>
    <scope>NUCLEOTIDE SEQUENCE [LARGE SCALE GENOMIC DNA]</scope>
    <source>
        <strain evidence="6 7">17J42-9</strain>
    </source>
</reference>
<keyword evidence="2" id="KW-0201">Cytochrome c-type biogenesis</keyword>
<dbReference type="GO" id="GO:0016491">
    <property type="term" value="F:oxidoreductase activity"/>
    <property type="evidence" value="ECO:0007669"/>
    <property type="project" value="InterPro"/>
</dbReference>
<dbReference type="InterPro" id="IPR013766">
    <property type="entry name" value="Thioredoxin_domain"/>
</dbReference>
<accession>A0A4Q5LWI1</accession>
<dbReference type="Gene3D" id="3.40.30.10">
    <property type="entry name" value="Glutaredoxin"/>
    <property type="match status" value="1"/>
</dbReference>
<evidence type="ECO:0000259" key="5">
    <source>
        <dbReference type="PROSITE" id="PS51352"/>
    </source>
</evidence>
<dbReference type="Pfam" id="PF08534">
    <property type="entry name" value="Redoxin"/>
    <property type="match status" value="1"/>
</dbReference>
<evidence type="ECO:0000313" key="7">
    <source>
        <dbReference type="Proteomes" id="UP000293162"/>
    </source>
</evidence>
<dbReference type="RefSeq" id="WP_130022915.1">
    <property type="nucleotide sequence ID" value="NZ_SEWF01000034.1"/>
</dbReference>
<dbReference type="InterPro" id="IPR036249">
    <property type="entry name" value="Thioredoxin-like_sf"/>
</dbReference>
<evidence type="ECO:0000256" key="3">
    <source>
        <dbReference type="ARBA" id="ARBA00023157"/>
    </source>
</evidence>
<keyword evidence="3" id="KW-1015">Disulfide bond</keyword>
<dbReference type="AlphaFoldDB" id="A0A4Q5LWI1"/>
<dbReference type="PANTHER" id="PTHR42852">
    <property type="entry name" value="THIOL:DISULFIDE INTERCHANGE PROTEIN DSBE"/>
    <property type="match status" value="1"/>
</dbReference>
<organism evidence="6 7">
    <name type="scientific">Emticicia agri</name>
    <dbReference type="NCBI Taxonomy" id="2492393"/>
    <lineage>
        <taxon>Bacteria</taxon>
        <taxon>Pseudomonadati</taxon>
        <taxon>Bacteroidota</taxon>
        <taxon>Cytophagia</taxon>
        <taxon>Cytophagales</taxon>
        <taxon>Leadbetterellaceae</taxon>
        <taxon>Emticicia</taxon>
    </lineage>
</organism>
<evidence type="ECO:0000313" key="6">
    <source>
        <dbReference type="EMBL" id="RYU93929.1"/>
    </source>
</evidence>
<dbReference type="OrthoDB" id="6399635at2"/>
<dbReference type="GO" id="GO:0017004">
    <property type="term" value="P:cytochrome complex assembly"/>
    <property type="evidence" value="ECO:0007669"/>
    <property type="project" value="UniProtKB-KW"/>
</dbReference>
<proteinExistence type="predicted"/>
<dbReference type="InterPro" id="IPR050553">
    <property type="entry name" value="Thioredoxin_ResA/DsbE_sf"/>
</dbReference>
<comment type="caution">
    <text evidence="6">The sequence shown here is derived from an EMBL/GenBank/DDBJ whole genome shotgun (WGS) entry which is preliminary data.</text>
</comment>
<dbReference type="EMBL" id="SEWF01000034">
    <property type="protein sequence ID" value="RYU93929.1"/>
    <property type="molecule type" value="Genomic_DNA"/>
</dbReference>
<protein>
    <submittedName>
        <fullName evidence="6">TlpA family protein disulfide reductase</fullName>
    </submittedName>
</protein>
<keyword evidence="7" id="KW-1185">Reference proteome</keyword>
<sequence>MKTYFVILLCFVTFYNAFGQKTTISGKIPSMKRGILTIEQPTKRLENDDPQKPFIEKFISPTGDFVLNIDVADKEIISISIKDSLRNRKLFEQFFFITKGDKLLITENEDKLLSISGTGANNNQLKGISLFYNYGQTKQDSLPDRIATIVNQFYEKDKRIIDSVITVQKPSDDFIEFWNYHLKYARQSSLYYTYDDLNSSQKEGLKNNRQYWQNVFNSLQKEAPLSDEKALVAPSYHAYISLFLNTKYIDAYDDYLNREHEFYKEWYGGDSLKAETAMRKDFSNQLKQKIIERYFEGKVKEQMYAFLFDSMIRNKDFTNVEAIYSDFRNQYPRSKFNEYFKKPIEEAISNTERTLNKRTVFLTMKNWDEILTHFKGQTVFLDMWGSWCRPCREEISLYAADLKKQYKNKGLTFLYITNYDNEEKWKQLIAFYKLEGNHIFASEELTKEIMKKIKSTSYPSYAIIDKYGKIEKTRADSLEEKGILNVQIEEVLKR</sequence>
<dbReference type="GO" id="GO:0030313">
    <property type="term" value="C:cell envelope"/>
    <property type="evidence" value="ECO:0007669"/>
    <property type="project" value="UniProtKB-SubCell"/>
</dbReference>
<dbReference type="SUPFAM" id="SSF52833">
    <property type="entry name" value="Thioredoxin-like"/>
    <property type="match status" value="1"/>
</dbReference>
<dbReference type="PANTHER" id="PTHR42852:SF6">
    <property type="entry name" value="THIOL:DISULFIDE INTERCHANGE PROTEIN DSBE"/>
    <property type="match status" value="1"/>
</dbReference>
<keyword evidence="4" id="KW-0676">Redox-active center</keyword>
<dbReference type="PROSITE" id="PS51352">
    <property type="entry name" value="THIOREDOXIN_2"/>
    <property type="match status" value="1"/>
</dbReference>
<dbReference type="CDD" id="cd02966">
    <property type="entry name" value="TlpA_like_family"/>
    <property type="match status" value="1"/>
</dbReference>
<comment type="subcellular location">
    <subcellularLocation>
        <location evidence="1">Cell envelope</location>
    </subcellularLocation>
</comment>
<dbReference type="Proteomes" id="UP000293162">
    <property type="component" value="Unassembled WGS sequence"/>
</dbReference>
<evidence type="ECO:0000256" key="1">
    <source>
        <dbReference type="ARBA" id="ARBA00004196"/>
    </source>
</evidence>
<dbReference type="InterPro" id="IPR013740">
    <property type="entry name" value="Redoxin"/>
</dbReference>
<gene>
    <name evidence="6" type="ORF">EWM59_19395</name>
</gene>
<name>A0A4Q5LWI1_9BACT</name>
<evidence type="ECO:0000256" key="4">
    <source>
        <dbReference type="ARBA" id="ARBA00023284"/>
    </source>
</evidence>
<feature type="domain" description="Thioredoxin" evidence="5">
    <location>
        <begin position="341"/>
        <end position="494"/>
    </location>
</feature>